<name>A0A4R7I271_9ACTN</name>
<reference evidence="2 3" key="1">
    <citation type="submission" date="2019-03" db="EMBL/GenBank/DDBJ databases">
        <title>Sequencing the genomes of 1000 actinobacteria strains.</title>
        <authorList>
            <person name="Klenk H.-P."/>
        </authorList>
    </citation>
    <scope>NUCLEOTIDE SEQUENCE [LARGE SCALE GENOMIC DNA]</scope>
    <source>
        <strain evidence="2 3">DSM 18936</strain>
    </source>
</reference>
<dbReference type="Proteomes" id="UP000294558">
    <property type="component" value="Unassembled WGS sequence"/>
</dbReference>
<dbReference type="InterPro" id="IPR014922">
    <property type="entry name" value="YdhG-like"/>
</dbReference>
<organism evidence="2 3">
    <name type="scientific">Ilumatobacter fluminis</name>
    <dbReference type="NCBI Taxonomy" id="467091"/>
    <lineage>
        <taxon>Bacteria</taxon>
        <taxon>Bacillati</taxon>
        <taxon>Actinomycetota</taxon>
        <taxon>Acidimicrobiia</taxon>
        <taxon>Acidimicrobiales</taxon>
        <taxon>Ilumatobacteraceae</taxon>
        <taxon>Ilumatobacter</taxon>
    </lineage>
</organism>
<dbReference type="SUPFAM" id="SSF159888">
    <property type="entry name" value="YdhG-like"/>
    <property type="match status" value="1"/>
</dbReference>
<evidence type="ECO:0000313" key="2">
    <source>
        <dbReference type="EMBL" id="TDT17224.1"/>
    </source>
</evidence>
<sequence length="117" mass="12762">MSASEIDDYLLTLPDDQRRALDELRRAILAVIPDAEQGISYKLPAFRAEGKLVAGFGAFSNHLSYLPHSGTVLPGLRLDAAGYDCTKSSLHFTPDQPLPAALVERLLEARLAEIRGD</sequence>
<proteinExistence type="predicted"/>
<evidence type="ECO:0000313" key="3">
    <source>
        <dbReference type="Proteomes" id="UP000294558"/>
    </source>
</evidence>
<dbReference type="AlphaFoldDB" id="A0A4R7I271"/>
<comment type="caution">
    <text evidence="2">The sequence shown here is derived from an EMBL/GenBank/DDBJ whole genome shotgun (WGS) entry which is preliminary data.</text>
</comment>
<evidence type="ECO:0000259" key="1">
    <source>
        <dbReference type="Pfam" id="PF08818"/>
    </source>
</evidence>
<dbReference type="Pfam" id="PF08818">
    <property type="entry name" value="DUF1801"/>
    <property type="match status" value="1"/>
</dbReference>
<accession>A0A4R7I271</accession>
<gene>
    <name evidence="2" type="ORF">BDK89_2832</name>
</gene>
<dbReference type="Gene3D" id="3.90.1150.200">
    <property type="match status" value="1"/>
</dbReference>
<dbReference type="EMBL" id="SOAU01000001">
    <property type="protein sequence ID" value="TDT17224.1"/>
    <property type="molecule type" value="Genomic_DNA"/>
</dbReference>
<feature type="domain" description="YdhG-like" evidence="1">
    <location>
        <begin position="17"/>
        <end position="110"/>
    </location>
</feature>
<protein>
    <submittedName>
        <fullName evidence="2">Uncharacterized protein YdhG (YjbR/CyaY superfamily)</fullName>
    </submittedName>
</protein>
<keyword evidence="3" id="KW-1185">Reference proteome</keyword>
<dbReference type="RefSeq" id="WP_166657582.1">
    <property type="nucleotide sequence ID" value="NZ_SOAU01000001.1"/>
</dbReference>